<gene>
    <name evidence="2" type="ORF">Cob_v012979</name>
</gene>
<dbReference type="EMBL" id="AMCV02000058">
    <property type="protein sequence ID" value="TDZ14103.1"/>
    <property type="molecule type" value="Genomic_DNA"/>
</dbReference>
<keyword evidence="3" id="KW-1185">Reference proteome</keyword>
<protein>
    <submittedName>
        <fullName evidence="2">Uncharacterized protein</fullName>
    </submittedName>
</protein>
<sequence length="76" mass="8644">MSQSRATRGENSVFRLGCSAENGTYSVDRYVNESSSWTCLDHRGGSSRQSYPDPMQSELERLTTQAQQQPEKITRR</sequence>
<feature type="region of interest" description="Disordered" evidence="1">
    <location>
        <begin position="40"/>
        <end position="76"/>
    </location>
</feature>
<reference evidence="3" key="2">
    <citation type="journal article" date="2019" name="Mol. Plant Microbe Interact.">
        <title>Genome sequence resources for four phytopathogenic fungi from the Colletotrichum orbiculare species complex.</title>
        <authorList>
            <person name="Gan P."/>
            <person name="Tsushima A."/>
            <person name="Narusaka M."/>
            <person name="Narusaka Y."/>
            <person name="Takano Y."/>
            <person name="Kubo Y."/>
            <person name="Shirasu K."/>
        </authorList>
    </citation>
    <scope>GENOME REANNOTATION</scope>
    <source>
        <strain evidence="3">104-T / ATCC 96160 / CBS 514.97 / LARS 414 / MAFF 240422</strain>
    </source>
</reference>
<reference evidence="3" key="1">
    <citation type="journal article" date="2013" name="New Phytol.">
        <title>Comparative genomic and transcriptomic analyses reveal the hemibiotrophic stage shift of Colletotrichum fungi.</title>
        <authorList>
            <person name="Gan P."/>
            <person name="Ikeda K."/>
            <person name="Irieda H."/>
            <person name="Narusaka M."/>
            <person name="O'Connell R.J."/>
            <person name="Narusaka Y."/>
            <person name="Takano Y."/>
            <person name="Kubo Y."/>
            <person name="Shirasu K."/>
        </authorList>
    </citation>
    <scope>NUCLEOTIDE SEQUENCE [LARGE SCALE GENOMIC DNA]</scope>
    <source>
        <strain evidence="3">104-T / ATCC 96160 / CBS 514.97 / LARS 414 / MAFF 240422</strain>
    </source>
</reference>
<evidence type="ECO:0000256" key="1">
    <source>
        <dbReference type="SAM" id="MobiDB-lite"/>
    </source>
</evidence>
<organism evidence="2 3">
    <name type="scientific">Colletotrichum orbiculare (strain 104-T / ATCC 96160 / CBS 514.97 / LARS 414 / MAFF 240422)</name>
    <name type="common">Cucumber anthracnose fungus</name>
    <name type="synonym">Colletotrichum lagenarium</name>
    <dbReference type="NCBI Taxonomy" id="1213857"/>
    <lineage>
        <taxon>Eukaryota</taxon>
        <taxon>Fungi</taxon>
        <taxon>Dikarya</taxon>
        <taxon>Ascomycota</taxon>
        <taxon>Pezizomycotina</taxon>
        <taxon>Sordariomycetes</taxon>
        <taxon>Hypocreomycetidae</taxon>
        <taxon>Glomerellales</taxon>
        <taxon>Glomerellaceae</taxon>
        <taxon>Colletotrichum</taxon>
        <taxon>Colletotrichum orbiculare species complex</taxon>
    </lineage>
</organism>
<dbReference type="AlphaFoldDB" id="A0A484F7X5"/>
<comment type="caution">
    <text evidence="2">The sequence shown here is derived from an EMBL/GenBank/DDBJ whole genome shotgun (WGS) entry which is preliminary data.</text>
</comment>
<feature type="compositionally biased region" description="Polar residues" evidence="1">
    <location>
        <begin position="62"/>
        <end position="76"/>
    </location>
</feature>
<evidence type="ECO:0000313" key="3">
    <source>
        <dbReference type="Proteomes" id="UP000014480"/>
    </source>
</evidence>
<name>A0A484F7X5_COLOR</name>
<accession>A0A484F7X5</accession>
<dbReference type="Proteomes" id="UP000014480">
    <property type="component" value="Unassembled WGS sequence"/>
</dbReference>
<proteinExistence type="predicted"/>
<evidence type="ECO:0000313" key="2">
    <source>
        <dbReference type="EMBL" id="TDZ14103.1"/>
    </source>
</evidence>